<feature type="domain" description="WRKY" evidence="7">
    <location>
        <begin position="353"/>
        <end position="419"/>
    </location>
</feature>
<feature type="region of interest" description="Disordered" evidence="6">
    <location>
        <begin position="784"/>
        <end position="847"/>
    </location>
</feature>
<keyword evidence="5" id="KW-0539">Nucleus</keyword>
<proteinExistence type="predicted"/>
<dbReference type="InterPro" id="IPR044810">
    <property type="entry name" value="WRKY_plant"/>
</dbReference>
<evidence type="ECO:0000256" key="1">
    <source>
        <dbReference type="ARBA" id="ARBA00004123"/>
    </source>
</evidence>
<reference evidence="8 9" key="1">
    <citation type="journal article" date="2014" name="Nat. Commun.">
        <title>Klebsormidium flaccidum genome reveals primary factors for plant terrestrial adaptation.</title>
        <authorList>
            <person name="Hori K."/>
            <person name="Maruyama F."/>
            <person name="Fujisawa T."/>
            <person name="Togashi T."/>
            <person name="Yamamoto N."/>
            <person name="Seo M."/>
            <person name="Sato S."/>
            <person name="Yamada T."/>
            <person name="Mori H."/>
            <person name="Tajima N."/>
            <person name="Moriyama T."/>
            <person name="Ikeuchi M."/>
            <person name="Watanabe M."/>
            <person name="Wada H."/>
            <person name="Kobayashi K."/>
            <person name="Saito M."/>
            <person name="Masuda T."/>
            <person name="Sasaki-Sekimoto Y."/>
            <person name="Mashiguchi K."/>
            <person name="Awai K."/>
            <person name="Shimojima M."/>
            <person name="Masuda S."/>
            <person name="Iwai M."/>
            <person name="Nobusawa T."/>
            <person name="Narise T."/>
            <person name="Kondo S."/>
            <person name="Saito H."/>
            <person name="Sato R."/>
            <person name="Murakawa M."/>
            <person name="Ihara Y."/>
            <person name="Oshima-Yamada Y."/>
            <person name="Ohtaka K."/>
            <person name="Satoh M."/>
            <person name="Sonobe K."/>
            <person name="Ishii M."/>
            <person name="Ohtani R."/>
            <person name="Kanamori-Sato M."/>
            <person name="Honoki R."/>
            <person name="Miyazaki D."/>
            <person name="Mochizuki H."/>
            <person name="Umetsu J."/>
            <person name="Higashi K."/>
            <person name="Shibata D."/>
            <person name="Kamiya Y."/>
            <person name="Sato N."/>
            <person name="Nakamura Y."/>
            <person name="Tabata S."/>
            <person name="Ida S."/>
            <person name="Kurokawa K."/>
            <person name="Ohta H."/>
        </authorList>
    </citation>
    <scope>NUCLEOTIDE SEQUENCE [LARGE SCALE GENOMIC DNA]</scope>
    <source>
        <strain evidence="8 9">NIES-2285</strain>
    </source>
</reference>
<dbReference type="GO" id="GO:0043565">
    <property type="term" value="F:sequence-specific DNA binding"/>
    <property type="evidence" value="ECO:0007669"/>
    <property type="project" value="InterPro"/>
</dbReference>
<dbReference type="PROSITE" id="PS50811">
    <property type="entry name" value="WRKY"/>
    <property type="match status" value="1"/>
</dbReference>
<dbReference type="PANTHER" id="PTHR31429">
    <property type="entry name" value="WRKY TRANSCRIPTION FACTOR 36-RELATED"/>
    <property type="match status" value="1"/>
</dbReference>
<dbReference type="GO" id="GO:0005634">
    <property type="term" value="C:nucleus"/>
    <property type="evidence" value="ECO:0007669"/>
    <property type="project" value="UniProtKB-SubCell"/>
</dbReference>
<feature type="compositionally biased region" description="Low complexity" evidence="6">
    <location>
        <begin position="609"/>
        <end position="620"/>
    </location>
</feature>
<evidence type="ECO:0000313" key="9">
    <source>
        <dbReference type="Proteomes" id="UP000054558"/>
    </source>
</evidence>
<dbReference type="AlphaFoldDB" id="A0A1Y1I0L3"/>
<name>A0A1Y1I0L3_KLENI</name>
<sequence>MEALLNDESRSQGNNHSPLQQEGSDNLYSGFIDRFPSFDSMFGPKQRRDSPQSSDAYTQRENERLSRARIEAEEIERLRKGALSPLKGARAKMEDEMDAQIRGGDRRNGAALTRALNLSRLGAPQQNWAPVKDEFNQRGLMKPAEDNQEKEAENGDMGFVDKEVTTWYSVSNRQAVGAGDYATSAALIMQQKLWEAMQEIQRLTEEGQAREKLCAKLLQQNAFLQAQIKQYQDWSGLPAADRTRWKSPEPFAQPTHYKNEPRSPSLAPVDVPPVGNRPGGHQAGGALFERTTLGALSPHRPLSPQCMRADPLNLAVKPEAERAVGHIPDMENLQKVMQENAEKSAKVALVMKSNAITIFDGCNWRKYGQKIAKGNPCPRAYYRCTQAAGCPVRKQVQRSADDPSVLVVTYEHMHNHPLSSAAAPMAEATSSLASSYLCNVTSSNPNASAFAGVTASVDEGHASSNYAPNANIPTITVDTINQAGSEWALRIAAARASAALPNGGAKGETLNPQAKGAPSRAGVFSTVESVLKQQVKRAQAAAPKDPAEPLNPRAKSLSGEKAQRTSSGEKKPKKKASSDSKGKAPLTLPVKAELMADAQTPRFVQTLKTPRSAAASTTTTPFPPASPAVDAPAGASLLTSLQTITERLQELPGDEKPSGILEKLPTRGAKKRSRSRTVSADTSVPVVPSTTDDGARASAHGAAAFEASERGDQAVPEPPRSLQLLRTSSRTSSDNLLHALLSGAKYTPGPSPQNSCLQEQGLSTLMGSGLSSFGLFAAARSGVKETDHDADEVQSPRRSDGGAPDGDAAAKPQTSRVARPWPSYFQPGGSTVKGDKPTDASPEQSPLPWASFHPFGLLSSTYNSYGTNFTPGPFTGGFGAHFSNRGNIFPFGPTPEMRDEKTPGASAREETAAAGGDVRGRPRSLSLNLGPVSPPMVSKSNGDPARTLEHQFDGDDSPLALVRRSPENNFTGLLTAVESPANEELVRERKRARVASPGVEVGDREKVVVLDQEKRPGNAQPGPAGTVGGELPTFNLMGAAITHGRIEVKTVENARLALEQFLTAIRDTGLEK</sequence>
<feature type="region of interest" description="Disordered" evidence="6">
    <location>
        <begin position="897"/>
        <end position="922"/>
    </location>
</feature>
<dbReference type="InterPro" id="IPR003657">
    <property type="entry name" value="WRKY_dom"/>
</dbReference>
<dbReference type="GO" id="GO:0003700">
    <property type="term" value="F:DNA-binding transcription factor activity"/>
    <property type="evidence" value="ECO:0007669"/>
    <property type="project" value="InterPro"/>
</dbReference>
<organism evidence="8 9">
    <name type="scientific">Klebsormidium nitens</name>
    <name type="common">Green alga</name>
    <name type="synonym">Ulothrix nitens</name>
    <dbReference type="NCBI Taxonomy" id="105231"/>
    <lineage>
        <taxon>Eukaryota</taxon>
        <taxon>Viridiplantae</taxon>
        <taxon>Streptophyta</taxon>
        <taxon>Klebsormidiophyceae</taxon>
        <taxon>Klebsormidiales</taxon>
        <taxon>Klebsormidiaceae</taxon>
        <taxon>Klebsormidium</taxon>
    </lineage>
</organism>
<dbReference type="SUPFAM" id="SSF118290">
    <property type="entry name" value="WRKY DNA-binding domain"/>
    <property type="match status" value="1"/>
</dbReference>
<evidence type="ECO:0000256" key="2">
    <source>
        <dbReference type="ARBA" id="ARBA00023015"/>
    </source>
</evidence>
<dbReference type="OrthoDB" id="2020995at2759"/>
<keyword evidence="9" id="KW-1185">Reference proteome</keyword>
<gene>
    <name evidence="8" type="ORF">KFL_001890180</name>
</gene>
<dbReference type="EMBL" id="DF237138">
    <property type="protein sequence ID" value="GAQ84454.1"/>
    <property type="molecule type" value="Genomic_DNA"/>
</dbReference>
<keyword evidence="4" id="KW-0804">Transcription</keyword>
<dbReference type="Proteomes" id="UP000054558">
    <property type="component" value="Unassembled WGS sequence"/>
</dbReference>
<feature type="region of interest" description="Disordered" evidence="6">
    <location>
        <begin position="1"/>
        <end position="68"/>
    </location>
</feature>
<feature type="compositionally biased region" description="Basic and acidic residues" evidence="6">
    <location>
        <begin position="897"/>
        <end position="911"/>
    </location>
</feature>
<feature type="compositionally biased region" description="Low complexity" evidence="6">
    <location>
        <begin position="801"/>
        <end position="810"/>
    </location>
</feature>
<feature type="compositionally biased region" description="Basic and acidic residues" evidence="6">
    <location>
        <begin position="647"/>
        <end position="657"/>
    </location>
</feature>
<dbReference type="PANTHER" id="PTHR31429:SF106">
    <property type="entry name" value="WRKY TRANSCRIPTION FACTOR 31-RELATED"/>
    <property type="match status" value="1"/>
</dbReference>
<protein>
    <submittedName>
        <fullName evidence="8">WRKY DNA-binding protein</fullName>
    </submittedName>
</protein>
<evidence type="ECO:0000256" key="5">
    <source>
        <dbReference type="ARBA" id="ARBA00023242"/>
    </source>
</evidence>
<accession>A0A1Y1I0L3</accession>
<feature type="compositionally biased region" description="Basic and acidic residues" evidence="6">
    <location>
        <begin position="561"/>
        <end position="582"/>
    </location>
</feature>
<keyword evidence="3 8" id="KW-0238">DNA-binding</keyword>
<evidence type="ECO:0000256" key="6">
    <source>
        <dbReference type="SAM" id="MobiDB-lite"/>
    </source>
</evidence>
<dbReference type="SMART" id="SM00774">
    <property type="entry name" value="WRKY"/>
    <property type="match status" value="1"/>
</dbReference>
<feature type="region of interest" description="Disordered" evidence="6">
    <location>
        <begin position="646"/>
        <end position="730"/>
    </location>
</feature>
<feature type="region of interest" description="Disordered" evidence="6">
    <location>
        <begin position="246"/>
        <end position="268"/>
    </location>
</feature>
<feature type="region of interest" description="Disordered" evidence="6">
    <location>
        <begin position="535"/>
        <end position="634"/>
    </location>
</feature>
<dbReference type="InterPro" id="IPR036576">
    <property type="entry name" value="WRKY_dom_sf"/>
</dbReference>
<evidence type="ECO:0000256" key="4">
    <source>
        <dbReference type="ARBA" id="ARBA00023163"/>
    </source>
</evidence>
<feature type="compositionally biased region" description="Polar residues" evidence="6">
    <location>
        <begin position="676"/>
        <end position="692"/>
    </location>
</feature>
<feature type="compositionally biased region" description="Low complexity" evidence="6">
    <location>
        <begin position="720"/>
        <end position="730"/>
    </location>
</feature>
<comment type="subcellular location">
    <subcellularLocation>
        <location evidence="1">Nucleus</location>
    </subcellularLocation>
</comment>
<feature type="compositionally biased region" description="Polar residues" evidence="6">
    <location>
        <begin position="11"/>
        <end position="27"/>
    </location>
</feature>
<feature type="compositionally biased region" description="Basic and acidic residues" evidence="6">
    <location>
        <begin position="58"/>
        <end position="68"/>
    </location>
</feature>
<evidence type="ECO:0000259" key="7">
    <source>
        <dbReference type="PROSITE" id="PS50811"/>
    </source>
</evidence>
<dbReference type="Gene3D" id="2.20.25.80">
    <property type="entry name" value="WRKY domain"/>
    <property type="match status" value="1"/>
</dbReference>
<keyword evidence="2" id="KW-0805">Transcription regulation</keyword>
<feature type="compositionally biased region" description="Low complexity" evidence="6">
    <location>
        <begin position="696"/>
        <end position="706"/>
    </location>
</feature>
<dbReference type="Pfam" id="PF03106">
    <property type="entry name" value="WRKY"/>
    <property type="match status" value="1"/>
</dbReference>
<evidence type="ECO:0000313" key="8">
    <source>
        <dbReference type="EMBL" id="GAQ84454.1"/>
    </source>
</evidence>
<feature type="region of interest" description="Disordered" evidence="6">
    <location>
        <begin position="502"/>
        <end position="521"/>
    </location>
</feature>
<evidence type="ECO:0000256" key="3">
    <source>
        <dbReference type="ARBA" id="ARBA00023125"/>
    </source>
</evidence>